<dbReference type="InterPro" id="IPR002716">
    <property type="entry name" value="PIN_dom"/>
</dbReference>
<dbReference type="CDD" id="cd09873">
    <property type="entry name" value="PIN_Pae0151-like"/>
    <property type="match status" value="1"/>
</dbReference>
<dbReference type="InterPro" id="IPR029060">
    <property type="entry name" value="PIN-like_dom_sf"/>
</dbReference>
<reference evidence="3 4" key="1">
    <citation type="submission" date="2017-03" db="EMBL/GenBank/DDBJ databases">
        <title>Genome of strain Rhizobium sp. CNPSo 668.</title>
        <authorList>
            <person name="Ribeiro R."/>
        </authorList>
    </citation>
    <scope>NUCLEOTIDE SEQUENCE [LARGE SCALE GENOMIC DNA]</scope>
    <source>
        <strain evidence="3 4">CNPSo 668</strain>
    </source>
</reference>
<dbReference type="Gene3D" id="3.40.50.1010">
    <property type="entry name" value="5'-nuclease"/>
    <property type="match status" value="1"/>
</dbReference>
<dbReference type="Pfam" id="PF01850">
    <property type="entry name" value="PIN"/>
    <property type="match status" value="1"/>
</dbReference>
<name>A0A246DUV1_9HYPH</name>
<dbReference type="InterPro" id="IPR051619">
    <property type="entry name" value="TypeII_TA_RNase_PINc/VapC"/>
</dbReference>
<gene>
    <name evidence="3" type="ORF">B5E41_15475</name>
</gene>
<dbReference type="InterPro" id="IPR044153">
    <property type="entry name" value="PIN_Pae0151-like"/>
</dbReference>
<sequence>MTFVLDASIAAAWFLPDEQHDAADRLMSDLHTMVGLVPTLFWFETRNLFLMAERRGRLRSGEAVLLMTQLRGLSLEDAGSGGDGMILYLANRYALTAYDASYVALAKADGLPLATADRKMADAARNEGITILGPLGRREV</sequence>
<dbReference type="AlphaFoldDB" id="A0A246DUV1"/>
<protein>
    <submittedName>
        <fullName evidence="3">VapC toxin family PIN domain ribonuclease</fullName>
    </submittedName>
</protein>
<dbReference type="PANTHER" id="PTHR35901">
    <property type="entry name" value="RIBONUCLEASE VAPC3"/>
    <property type="match status" value="1"/>
</dbReference>
<comment type="caution">
    <text evidence="3">The sequence shown here is derived from an EMBL/GenBank/DDBJ whole genome shotgun (WGS) entry which is preliminary data.</text>
</comment>
<evidence type="ECO:0000313" key="4">
    <source>
        <dbReference type="Proteomes" id="UP000197269"/>
    </source>
</evidence>
<accession>A0A246DUV1</accession>
<proteinExistence type="predicted"/>
<evidence type="ECO:0000313" key="3">
    <source>
        <dbReference type="EMBL" id="OWO94077.1"/>
    </source>
</evidence>
<organism evidence="3 4">
    <name type="scientific">Rhizobium esperanzae</name>
    <dbReference type="NCBI Taxonomy" id="1967781"/>
    <lineage>
        <taxon>Bacteria</taxon>
        <taxon>Pseudomonadati</taxon>
        <taxon>Pseudomonadota</taxon>
        <taxon>Alphaproteobacteria</taxon>
        <taxon>Hyphomicrobiales</taxon>
        <taxon>Rhizobiaceae</taxon>
        <taxon>Rhizobium/Agrobacterium group</taxon>
        <taxon>Rhizobium</taxon>
    </lineage>
</organism>
<feature type="domain" description="PIN" evidence="2">
    <location>
        <begin position="4"/>
        <end position="125"/>
    </location>
</feature>
<evidence type="ECO:0000259" key="2">
    <source>
        <dbReference type="Pfam" id="PF01850"/>
    </source>
</evidence>
<dbReference type="EMBL" id="MXPU01000009">
    <property type="protein sequence ID" value="OWO94077.1"/>
    <property type="molecule type" value="Genomic_DNA"/>
</dbReference>
<keyword evidence="1" id="KW-0460">Magnesium</keyword>
<dbReference type="Proteomes" id="UP000197269">
    <property type="component" value="Unassembled WGS sequence"/>
</dbReference>
<dbReference type="RefSeq" id="WP_088394963.1">
    <property type="nucleotide sequence ID" value="NZ_MXPU01000009.1"/>
</dbReference>
<dbReference type="PANTHER" id="PTHR35901:SF1">
    <property type="entry name" value="EXONUCLEASE VAPC9"/>
    <property type="match status" value="1"/>
</dbReference>
<evidence type="ECO:0000256" key="1">
    <source>
        <dbReference type="ARBA" id="ARBA00022842"/>
    </source>
</evidence>
<dbReference type="SUPFAM" id="SSF88723">
    <property type="entry name" value="PIN domain-like"/>
    <property type="match status" value="1"/>
</dbReference>